<keyword evidence="3" id="KW-1185">Reference proteome</keyword>
<feature type="compositionally biased region" description="Polar residues" evidence="1">
    <location>
        <begin position="214"/>
        <end position="224"/>
    </location>
</feature>
<feature type="compositionally biased region" description="Low complexity" evidence="1">
    <location>
        <begin position="279"/>
        <end position="322"/>
    </location>
</feature>
<feature type="region of interest" description="Disordered" evidence="1">
    <location>
        <begin position="279"/>
        <end position="335"/>
    </location>
</feature>
<dbReference type="EMBL" id="CAJHNH020002531">
    <property type="protein sequence ID" value="CAG5126996.1"/>
    <property type="molecule type" value="Genomic_DNA"/>
</dbReference>
<protein>
    <submittedName>
        <fullName evidence="2">Uncharacterized protein</fullName>
    </submittedName>
</protein>
<dbReference type="GO" id="GO:0005923">
    <property type="term" value="C:bicellular tight junction"/>
    <property type="evidence" value="ECO:0007669"/>
    <property type="project" value="TreeGrafter"/>
</dbReference>
<proteinExistence type="predicted"/>
<reference evidence="2" key="1">
    <citation type="submission" date="2021-04" db="EMBL/GenBank/DDBJ databases">
        <authorList>
            <consortium name="Molecular Ecology Group"/>
        </authorList>
    </citation>
    <scope>NUCLEOTIDE SEQUENCE</scope>
</reference>
<dbReference type="GO" id="GO:0005886">
    <property type="term" value="C:plasma membrane"/>
    <property type="evidence" value="ECO:0007669"/>
    <property type="project" value="TreeGrafter"/>
</dbReference>
<sequence length="483" mass="52306">NIHENNKVDLLLGLRWIDMQNYRDPPPYPGHSKQVYTNQPGFRQSYSGSETSTDVSLSSTENLATSQRQEPQGEETQSSFNYHLDFGSAEGSNYSILERLGMPPGAIDSAGKFSDVLSISASTFHPDRGLLLNHSAVNSTSDGLGLSTAHSPLYSKGYATVPQWHLGNNTYLQQNDITTSLGEYTSSSSRPQATSLYSTSSSGTVVINRDATGNIPSIPQSNRTGSGSGLAGLASSVLPPSSTHQYVSPRVPPVSTYHHPHPYVNTHWTADSGDSSCSSHSSYVPYHSSSSLTQSQQSVGSVTGSGTISYSNHDVSQTSLSSLPPPPQYPGVPKDTPAILKKSSDFWTSRSYEAVDKTGSPGSHPDLRLCASSPGIFMHEVKGQNLQRSANSSADENDQTVIASKASQMVDMLTSENRILREELALASVRVARLQKFELELQKVHESHEALVKSSQKQEALWMAMKRKLEARIQSLEAQRTDG</sequence>
<feature type="non-terminal residue" evidence="2">
    <location>
        <position position="1"/>
    </location>
</feature>
<feature type="region of interest" description="Disordered" evidence="1">
    <location>
        <begin position="182"/>
        <end position="201"/>
    </location>
</feature>
<feature type="non-terminal residue" evidence="2">
    <location>
        <position position="483"/>
    </location>
</feature>
<accession>A0A8S3ZIL3</accession>
<feature type="region of interest" description="Disordered" evidence="1">
    <location>
        <begin position="212"/>
        <end position="234"/>
    </location>
</feature>
<dbReference type="PANTHER" id="PTHR14826">
    <property type="entry name" value="ANGIOMOTIN"/>
    <property type="match status" value="1"/>
</dbReference>
<dbReference type="GO" id="GO:0030334">
    <property type="term" value="P:regulation of cell migration"/>
    <property type="evidence" value="ECO:0007669"/>
    <property type="project" value="TreeGrafter"/>
</dbReference>
<evidence type="ECO:0000256" key="1">
    <source>
        <dbReference type="SAM" id="MobiDB-lite"/>
    </source>
</evidence>
<dbReference type="PANTHER" id="PTHR14826:SF14">
    <property type="entry name" value="ANGIOMOTIN_C DOMAIN-CONTAINING PROTEIN"/>
    <property type="match status" value="1"/>
</dbReference>
<dbReference type="GO" id="GO:0030036">
    <property type="term" value="P:actin cytoskeleton organization"/>
    <property type="evidence" value="ECO:0007669"/>
    <property type="project" value="TreeGrafter"/>
</dbReference>
<dbReference type="InterPro" id="IPR051747">
    <property type="entry name" value="Angiomotin-like"/>
</dbReference>
<evidence type="ECO:0000313" key="3">
    <source>
        <dbReference type="Proteomes" id="UP000678393"/>
    </source>
</evidence>
<feature type="compositionally biased region" description="Polar residues" evidence="1">
    <location>
        <begin position="34"/>
        <end position="78"/>
    </location>
</feature>
<comment type="caution">
    <text evidence="2">The sequence shown here is derived from an EMBL/GenBank/DDBJ whole genome shotgun (WGS) entry which is preliminary data.</text>
</comment>
<feature type="region of interest" description="Disordered" evidence="1">
    <location>
        <begin position="25"/>
        <end position="78"/>
    </location>
</feature>
<organism evidence="2 3">
    <name type="scientific">Candidula unifasciata</name>
    <dbReference type="NCBI Taxonomy" id="100452"/>
    <lineage>
        <taxon>Eukaryota</taxon>
        <taxon>Metazoa</taxon>
        <taxon>Spiralia</taxon>
        <taxon>Lophotrochozoa</taxon>
        <taxon>Mollusca</taxon>
        <taxon>Gastropoda</taxon>
        <taxon>Heterobranchia</taxon>
        <taxon>Euthyneura</taxon>
        <taxon>Panpulmonata</taxon>
        <taxon>Eupulmonata</taxon>
        <taxon>Stylommatophora</taxon>
        <taxon>Helicina</taxon>
        <taxon>Helicoidea</taxon>
        <taxon>Geomitridae</taxon>
        <taxon>Candidula</taxon>
    </lineage>
</organism>
<dbReference type="OrthoDB" id="5974715at2759"/>
<gene>
    <name evidence="2" type="ORF">CUNI_LOCUS12554</name>
</gene>
<dbReference type="GO" id="GO:0031410">
    <property type="term" value="C:cytoplasmic vesicle"/>
    <property type="evidence" value="ECO:0007669"/>
    <property type="project" value="TreeGrafter"/>
</dbReference>
<dbReference type="AlphaFoldDB" id="A0A8S3ZIL3"/>
<dbReference type="Proteomes" id="UP000678393">
    <property type="component" value="Unassembled WGS sequence"/>
</dbReference>
<name>A0A8S3ZIL3_9EUPU</name>
<evidence type="ECO:0000313" key="2">
    <source>
        <dbReference type="EMBL" id="CAG5126996.1"/>
    </source>
</evidence>